<dbReference type="EMBL" id="SWKU01000025">
    <property type="protein sequence ID" value="KAF2996823.1"/>
    <property type="molecule type" value="Genomic_DNA"/>
</dbReference>
<comment type="caution">
    <text evidence="2">The sequence shown here is derived from an EMBL/GenBank/DDBJ whole genome shotgun (WGS) entry which is preliminary data.</text>
</comment>
<evidence type="ECO:0000313" key="2">
    <source>
        <dbReference type="EMBL" id="KAF2996823.1"/>
    </source>
</evidence>
<reference evidence="2" key="1">
    <citation type="submission" date="2019-04" db="EMBL/GenBank/DDBJ databases">
        <title>Sequencing of skin fungus with MAO and IRED activity.</title>
        <authorList>
            <person name="Marsaioli A.J."/>
            <person name="Bonatto J.M.C."/>
            <person name="Reis Junior O."/>
        </authorList>
    </citation>
    <scope>NUCLEOTIDE SEQUENCE</scope>
    <source>
        <strain evidence="2">30M1</strain>
    </source>
</reference>
<keyword evidence="3" id="KW-1185">Reference proteome</keyword>
<organism evidence="2 3">
    <name type="scientific">Curvularia kusanoi</name>
    <name type="common">Cochliobolus kusanoi</name>
    <dbReference type="NCBI Taxonomy" id="90978"/>
    <lineage>
        <taxon>Eukaryota</taxon>
        <taxon>Fungi</taxon>
        <taxon>Dikarya</taxon>
        <taxon>Ascomycota</taxon>
        <taxon>Pezizomycotina</taxon>
        <taxon>Dothideomycetes</taxon>
        <taxon>Pleosporomycetidae</taxon>
        <taxon>Pleosporales</taxon>
        <taxon>Pleosporineae</taxon>
        <taxon>Pleosporaceae</taxon>
        <taxon>Curvularia</taxon>
    </lineage>
</organism>
<evidence type="ECO:0000313" key="3">
    <source>
        <dbReference type="Proteomes" id="UP000801428"/>
    </source>
</evidence>
<dbReference type="AlphaFoldDB" id="A0A9P4T743"/>
<dbReference type="OrthoDB" id="61900at2759"/>
<feature type="domain" description="DUF7708" evidence="1">
    <location>
        <begin position="83"/>
        <end position="227"/>
    </location>
</feature>
<name>A0A9P4T743_CURKU</name>
<gene>
    <name evidence="2" type="ORF">E8E13_002571</name>
</gene>
<dbReference type="Pfam" id="PF24809">
    <property type="entry name" value="DUF7708"/>
    <property type="match status" value="1"/>
</dbReference>
<sequence>MFVPQVTSNQAAWITGTARPGQRDIPTAAYHNAVKLLKDELGINPNTSIPEERAASIVELHATVEKAKQSYDDASKKHTGAKKWLEKFSSRLMYYGNVLDALAQHHPEYVALAWGTIKFVLMGVLNRATLVEELARAFVGIADKLPRAPLNVDLYKTADMEAALARLYASILMFFRLCAKWYNRDSVDRFFSAIKDPFEQKYKALLDDVELCSNLVDNLANAGARVEIRSLHALTEGDHAKLIEIDAKVSDAFNAQMRKLENIEKKILRVYDGQVVLIDVQAKLLSGQTKLGKIDDQIVELVTSQSMLFDAQMEMDSRLTQIYQVVKSSQSTLNATHRAVFRLEFHNVLDFFAPKIRPDAALRTIQPLARRDPTVSNVRLESLLRDWAKNERSSVVILQAGARAQTQATELAAMDVFKSIIFQALQQAGATFADMGEHLDPRKIHGTHTDREWVDLICLLFARLPKAFLIIETEDMRSNYRGDQQWADQFFALIRHIVDKAAAADLKA</sequence>
<dbReference type="InterPro" id="IPR056125">
    <property type="entry name" value="DUF7708"/>
</dbReference>
<proteinExistence type="predicted"/>
<evidence type="ECO:0000259" key="1">
    <source>
        <dbReference type="Pfam" id="PF24809"/>
    </source>
</evidence>
<protein>
    <recommendedName>
        <fullName evidence="1">DUF7708 domain-containing protein</fullName>
    </recommendedName>
</protein>
<accession>A0A9P4T743</accession>
<dbReference type="Proteomes" id="UP000801428">
    <property type="component" value="Unassembled WGS sequence"/>
</dbReference>